<comment type="caution">
    <text evidence="1">The sequence shown here is derived from an EMBL/GenBank/DDBJ whole genome shotgun (WGS) entry which is preliminary data.</text>
</comment>
<dbReference type="Proteomes" id="UP000590442">
    <property type="component" value="Unassembled WGS sequence"/>
</dbReference>
<dbReference type="EMBL" id="JAATJJ010000001">
    <property type="protein sequence ID" value="NJB71060.1"/>
    <property type="molecule type" value="Genomic_DNA"/>
</dbReference>
<dbReference type="PROSITE" id="PS51257">
    <property type="entry name" value="PROKAR_LIPOPROTEIN"/>
    <property type="match status" value="1"/>
</dbReference>
<evidence type="ECO:0000313" key="2">
    <source>
        <dbReference type="Proteomes" id="UP000590442"/>
    </source>
</evidence>
<gene>
    <name evidence="1" type="ORF">GGR42_001522</name>
</gene>
<sequence length="158" mass="18468">MRKLWFIGFLVMLVSCDLFESRETKTQKLTSQLMSELDWNDVEKYPMFDNCNENVSKTKQRECFQDTLLAHFSSTLREFEFILESDILDTLYLDFLIDDVGKISVVDMEKNEEILSQLPEFDGIIRQSLKTLPHLEPAIKRGIPVTAKFRIPIIINTN</sequence>
<dbReference type="RefSeq" id="WP_167962464.1">
    <property type="nucleotide sequence ID" value="NZ_JAATJJ010000001.1"/>
</dbReference>
<reference evidence="1 2" key="1">
    <citation type="submission" date="2020-03" db="EMBL/GenBank/DDBJ databases">
        <title>Genomic Encyclopedia of Type Strains, Phase IV (KMG-IV): sequencing the most valuable type-strain genomes for metagenomic binning, comparative biology and taxonomic classification.</title>
        <authorList>
            <person name="Goeker M."/>
        </authorList>
    </citation>
    <scope>NUCLEOTIDE SEQUENCE [LARGE SCALE GENOMIC DNA]</scope>
    <source>
        <strain evidence="1 2">DSM 29762</strain>
    </source>
</reference>
<accession>A0A846QVV3</accession>
<organism evidence="1 2">
    <name type="scientific">Saonia flava</name>
    <dbReference type="NCBI Taxonomy" id="523696"/>
    <lineage>
        <taxon>Bacteria</taxon>
        <taxon>Pseudomonadati</taxon>
        <taxon>Bacteroidota</taxon>
        <taxon>Flavobacteriia</taxon>
        <taxon>Flavobacteriales</taxon>
        <taxon>Flavobacteriaceae</taxon>
        <taxon>Saonia</taxon>
    </lineage>
</organism>
<dbReference type="AlphaFoldDB" id="A0A846QVV3"/>
<evidence type="ECO:0008006" key="3">
    <source>
        <dbReference type="Google" id="ProtNLM"/>
    </source>
</evidence>
<protein>
    <recommendedName>
        <fullName evidence="3">TonB C-terminal domain-containing protein</fullName>
    </recommendedName>
</protein>
<proteinExistence type="predicted"/>
<keyword evidence="2" id="KW-1185">Reference proteome</keyword>
<name>A0A846QVV3_9FLAO</name>
<evidence type="ECO:0000313" key="1">
    <source>
        <dbReference type="EMBL" id="NJB71060.1"/>
    </source>
</evidence>